<reference evidence="2" key="1">
    <citation type="submission" date="2018-07" db="EMBL/GenBank/DDBJ databases">
        <title>Comparative genomics of catfishes provides insights into carnivory and benthic adaptation.</title>
        <authorList>
            <person name="Zhang Y."/>
            <person name="Wang D."/>
            <person name="Peng Z."/>
            <person name="Zheng S."/>
            <person name="Shao F."/>
            <person name="Tao W."/>
        </authorList>
    </citation>
    <scope>NUCLEOTIDE SEQUENCE</scope>
    <source>
        <strain evidence="2">Chongqing</strain>
    </source>
</reference>
<organism evidence="2 3">
    <name type="scientific">Silurus asotus</name>
    <name type="common">Amur catfish</name>
    <name type="synonym">Parasilurus asotus</name>
    <dbReference type="NCBI Taxonomy" id="30991"/>
    <lineage>
        <taxon>Eukaryota</taxon>
        <taxon>Metazoa</taxon>
        <taxon>Chordata</taxon>
        <taxon>Craniata</taxon>
        <taxon>Vertebrata</taxon>
        <taxon>Euteleostomi</taxon>
        <taxon>Actinopterygii</taxon>
        <taxon>Neopterygii</taxon>
        <taxon>Teleostei</taxon>
        <taxon>Ostariophysi</taxon>
        <taxon>Siluriformes</taxon>
        <taxon>Siluridae</taxon>
        <taxon>Silurus</taxon>
    </lineage>
</organism>
<evidence type="ECO:0000313" key="3">
    <source>
        <dbReference type="Proteomes" id="UP001205998"/>
    </source>
</evidence>
<dbReference type="AlphaFoldDB" id="A0AAD5AK08"/>
<comment type="caution">
    <text evidence="2">The sequence shown here is derived from an EMBL/GenBank/DDBJ whole genome shotgun (WGS) entry which is preliminary data.</text>
</comment>
<proteinExistence type="predicted"/>
<dbReference type="Proteomes" id="UP001205998">
    <property type="component" value="Unassembled WGS sequence"/>
</dbReference>
<evidence type="ECO:0000256" key="1">
    <source>
        <dbReference type="SAM" id="SignalP"/>
    </source>
</evidence>
<dbReference type="EMBL" id="MU551697">
    <property type="protein sequence ID" value="KAI5618003.1"/>
    <property type="molecule type" value="Genomic_DNA"/>
</dbReference>
<protein>
    <submittedName>
        <fullName evidence="2">Pro-MCH</fullName>
    </submittedName>
</protein>
<feature type="chain" id="PRO_5042237979" evidence="1">
    <location>
        <begin position="26"/>
        <end position="181"/>
    </location>
</feature>
<name>A0AAD5AK08_SILAS</name>
<keyword evidence="1" id="KW-0732">Signal</keyword>
<gene>
    <name evidence="2" type="ORF">C0J50_22592</name>
</gene>
<evidence type="ECO:0000313" key="2">
    <source>
        <dbReference type="EMBL" id="KAI5618003.1"/>
    </source>
</evidence>
<sequence length="181" mass="19700">MVNFSSLVIAVALLVNLVDHSATFASPANRMKDDTANQNSISAVMDDDAMNVAGPSGFSPRRFPLIEGRLADEDGIKKIFILSDLGSKGASGSDASSGFGRAFPVLSPWRIDRALAATQKDEWHDADDLIPMAKRNTDNKKPEAVQPSKCGFSLSLIKITIAKPMHEFSQNARWFRVVYST</sequence>
<feature type="signal peptide" evidence="1">
    <location>
        <begin position="1"/>
        <end position="25"/>
    </location>
</feature>
<keyword evidence="3" id="KW-1185">Reference proteome</keyword>
<accession>A0AAD5AK08</accession>